<keyword evidence="5 6" id="KW-0472">Membrane</keyword>
<evidence type="ECO:0000259" key="8">
    <source>
        <dbReference type="Pfam" id="PF00482"/>
    </source>
</evidence>
<reference evidence="10" key="1">
    <citation type="journal article" date="2019" name="Int. J. Syst. Evol. Microbiol.">
        <title>The Global Catalogue of Microorganisms (GCM) 10K type strain sequencing project: providing services to taxonomists for standard genome sequencing and annotation.</title>
        <authorList>
            <consortium name="The Broad Institute Genomics Platform"/>
            <consortium name="The Broad Institute Genome Sequencing Center for Infectious Disease"/>
            <person name="Wu L."/>
            <person name="Ma J."/>
        </authorList>
    </citation>
    <scope>NUCLEOTIDE SEQUENCE [LARGE SCALE GENOMIC DNA]</scope>
    <source>
        <strain evidence="10">CGMCC 1.16455</strain>
    </source>
</reference>
<feature type="signal peptide" evidence="7">
    <location>
        <begin position="1"/>
        <end position="19"/>
    </location>
</feature>
<feature type="domain" description="Type II secretion system protein GspF" evidence="8">
    <location>
        <begin position="227"/>
        <end position="347"/>
    </location>
</feature>
<evidence type="ECO:0000256" key="5">
    <source>
        <dbReference type="ARBA" id="ARBA00023136"/>
    </source>
</evidence>
<dbReference type="PANTHER" id="PTHR35007">
    <property type="entry name" value="INTEGRAL MEMBRANE PROTEIN-RELATED"/>
    <property type="match status" value="1"/>
</dbReference>
<dbReference type="InterPro" id="IPR018076">
    <property type="entry name" value="T2SS_GspF_dom"/>
</dbReference>
<keyword evidence="3 6" id="KW-0812">Transmembrane</keyword>
<proteinExistence type="predicted"/>
<evidence type="ECO:0000256" key="6">
    <source>
        <dbReference type="SAM" id="Phobius"/>
    </source>
</evidence>
<gene>
    <name evidence="9" type="ORF">ACFPK8_09365</name>
</gene>
<organism evidence="9 10">
    <name type="scientific">Brachybacterium tyrofermentans</name>
    <dbReference type="NCBI Taxonomy" id="47848"/>
    <lineage>
        <taxon>Bacteria</taxon>
        <taxon>Bacillati</taxon>
        <taxon>Actinomycetota</taxon>
        <taxon>Actinomycetes</taxon>
        <taxon>Micrococcales</taxon>
        <taxon>Dermabacteraceae</taxon>
        <taxon>Brachybacterium</taxon>
    </lineage>
</organism>
<dbReference type="Proteomes" id="UP001595937">
    <property type="component" value="Unassembled WGS sequence"/>
</dbReference>
<accession>A0ABW0FFL9</accession>
<dbReference type="Pfam" id="PF00482">
    <property type="entry name" value="T2SSF"/>
    <property type="match status" value="2"/>
</dbReference>
<feature type="chain" id="PRO_5047539952" evidence="7">
    <location>
        <begin position="20"/>
        <end position="370"/>
    </location>
</feature>
<dbReference type="GeneID" id="303295753"/>
<evidence type="ECO:0000256" key="3">
    <source>
        <dbReference type="ARBA" id="ARBA00022692"/>
    </source>
</evidence>
<keyword evidence="2" id="KW-1003">Cell membrane</keyword>
<keyword evidence="7" id="KW-0732">Signal</keyword>
<evidence type="ECO:0000256" key="2">
    <source>
        <dbReference type="ARBA" id="ARBA00022475"/>
    </source>
</evidence>
<evidence type="ECO:0000256" key="7">
    <source>
        <dbReference type="SAM" id="SignalP"/>
    </source>
</evidence>
<evidence type="ECO:0000256" key="1">
    <source>
        <dbReference type="ARBA" id="ARBA00004651"/>
    </source>
</evidence>
<evidence type="ECO:0000313" key="10">
    <source>
        <dbReference type="Proteomes" id="UP001595937"/>
    </source>
</evidence>
<dbReference type="RefSeq" id="WP_343922012.1">
    <property type="nucleotide sequence ID" value="NZ_BAAAIR010000006.1"/>
</dbReference>
<evidence type="ECO:0000313" key="9">
    <source>
        <dbReference type="EMBL" id="MFC5297716.1"/>
    </source>
</evidence>
<feature type="transmembrane region" description="Helical" evidence="6">
    <location>
        <begin position="338"/>
        <end position="362"/>
    </location>
</feature>
<keyword evidence="10" id="KW-1185">Reference proteome</keyword>
<comment type="subcellular location">
    <subcellularLocation>
        <location evidence="1">Cell membrane</location>
        <topology evidence="1">Multi-pass membrane protein</topology>
    </subcellularLocation>
</comment>
<protein>
    <submittedName>
        <fullName evidence="9">Type II secretion system F family protein</fullName>
    </submittedName>
</protein>
<keyword evidence="4 6" id="KW-1133">Transmembrane helix</keyword>
<dbReference type="PANTHER" id="PTHR35007:SF4">
    <property type="entry name" value="CONSERVED TRANSMEMBRANE PROTEIN-RELATED"/>
    <property type="match status" value="1"/>
</dbReference>
<comment type="caution">
    <text evidence="9">The sequence shown here is derived from an EMBL/GenBank/DDBJ whole genome shotgun (WGS) entry which is preliminary data.</text>
</comment>
<feature type="domain" description="Type II secretion system protein GspF" evidence="8">
    <location>
        <begin position="52"/>
        <end position="170"/>
    </location>
</feature>
<feature type="transmembrane region" description="Helical" evidence="6">
    <location>
        <begin position="187"/>
        <end position="206"/>
    </location>
</feature>
<sequence>MTLLLALTVLALLTTLAVAWGAAPPPLAIGPRARPGRNRRAAAGRLEVARMVEQLATVINSGAGLRQAWSAVARSLPAGELTDLARAAGAGADPRRAATGTLASSEAISSLGAALAVAERTGAPTSGLLQSLAEALRDLHDAAQARRSAFTGPRSTARILLVLPLAGLGLGMLLGGDPLRLLIDSPAGNLLGALGIALTGLGWWWMQRLIRRADPPSTERVDPSVVLELIAGALESGLPLARSVRSVAQALAAGPDAESLTRAATALEAGLAPELATADLPPEFAALRESAILAESAGADLSRVLRSAARDARRGRARDSEVRAAQLAVRLVLPTGVALLPAFVVLGIIPTVISLLGGTIALTTTGGTPL</sequence>
<dbReference type="EMBL" id="JBHSLN010000022">
    <property type="protein sequence ID" value="MFC5297716.1"/>
    <property type="molecule type" value="Genomic_DNA"/>
</dbReference>
<name>A0ABW0FFL9_9MICO</name>
<evidence type="ECO:0000256" key="4">
    <source>
        <dbReference type="ARBA" id="ARBA00022989"/>
    </source>
</evidence>
<feature type="transmembrane region" description="Helical" evidence="6">
    <location>
        <begin position="156"/>
        <end position="175"/>
    </location>
</feature>